<dbReference type="PANTHER" id="PTHR43353:SF5">
    <property type="entry name" value="SUCCINATE-SEMIALDEHYDE DEHYDROGENASE, MITOCHONDRIAL"/>
    <property type="match status" value="1"/>
</dbReference>
<protein>
    <submittedName>
        <fullName evidence="7">Succinate-semialdehyde dehydrogenase</fullName>
    </submittedName>
</protein>
<reference evidence="7 8" key="1">
    <citation type="submission" date="2015-09" db="EMBL/GenBank/DDBJ databases">
        <title>Genome announcement of multiple Pseudomonas syringae strains.</title>
        <authorList>
            <person name="Thakur S."/>
            <person name="Wang P.W."/>
            <person name="Gong Y."/>
            <person name="Weir B.S."/>
            <person name="Guttman D.S."/>
        </authorList>
    </citation>
    <scope>NUCLEOTIDE SEQUENCE [LARGE SCALE GENOMIC DNA]</scope>
    <source>
        <strain evidence="7 8">ICMP17524</strain>
    </source>
</reference>
<keyword evidence="2" id="KW-0521">NADP</keyword>
<dbReference type="InterPro" id="IPR016160">
    <property type="entry name" value="Ald_DH_CS_CYS"/>
</dbReference>
<dbReference type="PROSITE" id="PS00070">
    <property type="entry name" value="ALDEHYDE_DEHYDR_CYS"/>
    <property type="match status" value="1"/>
</dbReference>
<comment type="caution">
    <text evidence="7">The sequence shown here is derived from an EMBL/GenBank/DDBJ whole genome shotgun (WGS) entry which is preliminary data.</text>
</comment>
<dbReference type="AlphaFoldDB" id="A0A0P9MG80"/>
<dbReference type="GO" id="GO:0009450">
    <property type="term" value="P:gamma-aminobutyric acid catabolic process"/>
    <property type="evidence" value="ECO:0007669"/>
    <property type="project" value="InterPro"/>
</dbReference>
<dbReference type="CDD" id="cd07103">
    <property type="entry name" value="ALDH_F5_SSADH_GabD"/>
    <property type="match status" value="1"/>
</dbReference>
<gene>
    <name evidence="7" type="ORF">ALO50_04669</name>
</gene>
<organism evidence="7 8">
    <name type="scientific">Pseudomonas syringae pv. cerasicola</name>
    <dbReference type="NCBI Taxonomy" id="264451"/>
    <lineage>
        <taxon>Bacteria</taxon>
        <taxon>Pseudomonadati</taxon>
        <taxon>Pseudomonadota</taxon>
        <taxon>Gammaproteobacteria</taxon>
        <taxon>Pseudomonadales</taxon>
        <taxon>Pseudomonadaceae</taxon>
        <taxon>Pseudomonas</taxon>
        <taxon>Pseudomonas syringae</taxon>
    </lineage>
</organism>
<dbReference type="FunFam" id="3.40.605.10:FF:000005">
    <property type="entry name" value="Succinate-semialdehyde dehydrogenase I"/>
    <property type="match status" value="1"/>
</dbReference>
<sequence>MSNALVRSSCLHALRSAGTRWNVFLTMASKWGASISIVRVACRAMLFRRPTCSSKIPHCSASKPTSTASGWMRTVVSRSRSTTLPTTRYSALCQKWAQPRRDGRLRRLNKALPAWRALTAKERGNKLRRWFELMIENQDDLGLLMTMEQGKPLAEAKGEIAYAASFIEWFAEEAKRVYGDVIPGHQPDKRLIVLKQPIGVTAAITPWNFPAAMITRKAGPALAAGCTMVLKPASQTPFSALALAELAERAGIPAGVFSVVTGSAGDIGAELTGNPIVRKLSFTGSTDIGRQLMAECAKDIKKVSLELGGNAPFIVFDDADLDKAVEGAMISKYRNNGQTCVCANRIYVQDVVYDAFAEKLKAAVGKLKIGNGLEEGVTTGPLIDDKAVAKVKEHIADAVSKGATVLTGGNSLEGSFFEPTILVNVSKDAAVAREETFGPLAPLFRFKDEAEVIAMANDTEFGLASYFYAQNMSRVFRVAEALEYGMVGINTGLISNELAPFGGIKSSGLGREGSKYGIEDYLEIKYLCLSV</sequence>
<keyword evidence="3 5" id="KW-0560">Oxidoreductase</keyword>
<dbReference type="Pfam" id="PF00171">
    <property type="entry name" value="Aldedh"/>
    <property type="match status" value="1"/>
</dbReference>
<dbReference type="PATRIC" id="fig|264451.4.peg.3392"/>
<dbReference type="FunFam" id="3.40.309.10:FF:000004">
    <property type="entry name" value="Succinate-semialdehyde dehydrogenase I"/>
    <property type="match status" value="1"/>
</dbReference>
<evidence type="ECO:0000313" key="7">
    <source>
        <dbReference type="EMBL" id="KPW87393.1"/>
    </source>
</evidence>
<dbReference type="PANTHER" id="PTHR43353">
    <property type="entry name" value="SUCCINATE-SEMIALDEHYDE DEHYDROGENASE, MITOCHONDRIAL"/>
    <property type="match status" value="1"/>
</dbReference>
<dbReference type="GO" id="GO:0004777">
    <property type="term" value="F:succinate-semialdehyde dehydrogenase (NAD+) activity"/>
    <property type="evidence" value="ECO:0007669"/>
    <property type="project" value="TreeGrafter"/>
</dbReference>
<evidence type="ECO:0000313" key="8">
    <source>
        <dbReference type="Proteomes" id="UP000050356"/>
    </source>
</evidence>
<evidence type="ECO:0000256" key="3">
    <source>
        <dbReference type="ARBA" id="ARBA00023002"/>
    </source>
</evidence>
<evidence type="ECO:0000256" key="2">
    <source>
        <dbReference type="ARBA" id="ARBA00022857"/>
    </source>
</evidence>
<dbReference type="SUPFAM" id="SSF53720">
    <property type="entry name" value="ALDH-like"/>
    <property type="match status" value="1"/>
</dbReference>
<dbReference type="InterPro" id="IPR016163">
    <property type="entry name" value="Ald_DH_C"/>
</dbReference>
<dbReference type="InterPro" id="IPR010102">
    <property type="entry name" value="Succ_semiAld_DH"/>
</dbReference>
<proteinExistence type="inferred from homology"/>
<dbReference type="InterPro" id="IPR015590">
    <property type="entry name" value="Aldehyde_DH_dom"/>
</dbReference>
<dbReference type="Proteomes" id="UP000050356">
    <property type="component" value="Unassembled WGS sequence"/>
</dbReference>
<evidence type="ECO:0000256" key="1">
    <source>
        <dbReference type="ARBA" id="ARBA00009986"/>
    </source>
</evidence>
<name>A0A0P9MG80_PSESX</name>
<feature type="domain" description="Aldehyde dehydrogenase" evidence="6">
    <location>
        <begin position="109"/>
        <end position="526"/>
    </location>
</feature>
<feature type="active site" evidence="4">
    <location>
        <position position="306"/>
    </location>
</feature>
<dbReference type="NCBIfam" id="TIGR01780">
    <property type="entry name" value="SSADH"/>
    <property type="match status" value="1"/>
</dbReference>
<evidence type="ECO:0000256" key="4">
    <source>
        <dbReference type="PROSITE-ProRule" id="PRU10007"/>
    </source>
</evidence>
<dbReference type="InterPro" id="IPR016161">
    <property type="entry name" value="Ald_DH/histidinol_DH"/>
</dbReference>
<dbReference type="InterPro" id="IPR016162">
    <property type="entry name" value="Ald_DH_N"/>
</dbReference>
<evidence type="ECO:0000256" key="5">
    <source>
        <dbReference type="RuleBase" id="RU003345"/>
    </source>
</evidence>
<accession>A0A0P9MG80</accession>
<comment type="similarity">
    <text evidence="1 5">Belongs to the aldehyde dehydrogenase family.</text>
</comment>
<dbReference type="NCBIfam" id="NF008415">
    <property type="entry name" value="PRK11241.1"/>
    <property type="match status" value="1"/>
</dbReference>
<dbReference type="EMBL" id="LJQA01000725">
    <property type="protein sequence ID" value="KPW87393.1"/>
    <property type="molecule type" value="Genomic_DNA"/>
</dbReference>
<dbReference type="Gene3D" id="3.40.605.10">
    <property type="entry name" value="Aldehyde Dehydrogenase, Chain A, domain 1"/>
    <property type="match status" value="1"/>
</dbReference>
<dbReference type="InterPro" id="IPR050740">
    <property type="entry name" value="Aldehyde_DH_Superfamily"/>
</dbReference>
<dbReference type="InterPro" id="IPR029510">
    <property type="entry name" value="Ald_DH_CS_GLU"/>
</dbReference>
<evidence type="ECO:0000259" key="6">
    <source>
        <dbReference type="Pfam" id="PF00171"/>
    </source>
</evidence>
<dbReference type="PROSITE" id="PS00687">
    <property type="entry name" value="ALDEHYDE_DEHYDR_GLU"/>
    <property type="match status" value="1"/>
</dbReference>
<dbReference type="Gene3D" id="3.40.309.10">
    <property type="entry name" value="Aldehyde Dehydrogenase, Chain A, domain 2"/>
    <property type="match status" value="1"/>
</dbReference>
<dbReference type="GO" id="GO:0005829">
    <property type="term" value="C:cytosol"/>
    <property type="evidence" value="ECO:0007669"/>
    <property type="project" value="TreeGrafter"/>
</dbReference>